<evidence type="ECO:0000313" key="4">
    <source>
        <dbReference type="Proteomes" id="UP000198893"/>
    </source>
</evidence>
<accession>A0A1H8NGC6</accession>
<keyword evidence="4" id="KW-1185">Reference proteome</keyword>
<dbReference type="Proteomes" id="UP000198893">
    <property type="component" value="Unassembled WGS sequence"/>
</dbReference>
<evidence type="ECO:0000259" key="2">
    <source>
        <dbReference type="Pfam" id="PF09976"/>
    </source>
</evidence>
<feature type="transmembrane region" description="Helical" evidence="1">
    <location>
        <begin position="43"/>
        <end position="60"/>
    </location>
</feature>
<evidence type="ECO:0000256" key="1">
    <source>
        <dbReference type="SAM" id="Phobius"/>
    </source>
</evidence>
<organism evidence="3 4">
    <name type="scientific">Salinihabitans flavidus</name>
    <dbReference type="NCBI Taxonomy" id="569882"/>
    <lineage>
        <taxon>Bacteria</taxon>
        <taxon>Pseudomonadati</taxon>
        <taxon>Pseudomonadota</taxon>
        <taxon>Alphaproteobacteria</taxon>
        <taxon>Rhodobacterales</taxon>
        <taxon>Roseobacteraceae</taxon>
        <taxon>Salinihabitans</taxon>
    </lineage>
</organism>
<gene>
    <name evidence="3" type="ORF">SAMN04490248_103167</name>
</gene>
<keyword evidence="1" id="KW-1133">Transmembrane helix</keyword>
<sequence length="238" mass="25065">MLLSSGYEEANQGGSRVSETDSFIQEVTEEVRRDRLFALFRRYGWIAILAVLLIVGGAAWNEYRKSENRAEAQATGDALLEALDRDDAAARAEALGAFDAPSEEAQIVVDLLAAGEALEAGRAEAATETLGAVASTSGEAPEIYREIAAFKAVLAAGTRLPPEERRVRMEALASSGGPLALLAEEQLALVDVEEGRTEAALTRLQGIVDAANVSPGLRRRASQLIVALGGELGSGTGQ</sequence>
<dbReference type="STRING" id="569882.SAMN04490248_103167"/>
<proteinExistence type="predicted"/>
<keyword evidence="1" id="KW-0472">Membrane</keyword>
<name>A0A1H8NGC6_9RHOB</name>
<dbReference type="AlphaFoldDB" id="A0A1H8NGC6"/>
<dbReference type="Pfam" id="PF09976">
    <property type="entry name" value="TPR_21"/>
    <property type="match status" value="1"/>
</dbReference>
<feature type="domain" description="Ancillary SecYEG translocon subunit/Cell division coordinator CpoB TPR" evidence="2">
    <location>
        <begin position="44"/>
        <end position="140"/>
    </location>
</feature>
<dbReference type="InterPro" id="IPR018704">
    <property type="entry name" value="SecYEG/CpoB_TPR"/>
</dbReference>
<dbReference type="EMBL" id="FODS01000003">
    <property type="protein sequence ID" value="SEO28655.1"/>
    <property type="molecule type" value="Genomic_DNA"/>
</dbReference>
<protein>
    <recommendedName>
        <fullName evidence="2">Ancillary SecYEG translocon subunit/Cell division coordinator CpoB TPR domain-containing protein</fullName>
    </recommendedName>
</protein>
<evidence type="ECO:0000313" key="3">
    <source>
        <dbReference type="EMBL" id="SEO28655.1"/>
    </source>
</evidence>
<reference evidence="3 4" key="1">
    <citation type="submission" date="2016-10" db="EMBL/GenBank/DDBJ databases">
        <authorList>
            <person name="de Groot N.N."/>
        </authorList>
    </citation>
    <scope>NUCLEOTIDE SEQUENCE [LARGE SCALE GENOMIC DNA]</scope>
    <source>
        <strain evidence="3 4">DSM 27842</strain>
    </source>
</reference>
<keyword evidence="1" id="KW-0812">Transmembrane</keyword>